<evidence type="ECO:0000256" key="1">
    <source>
        <dbReference type="ARBA" id="ARBA00004651"/>
    </source>
</evidence>
<evidence type="ECO:0000256" key="8">
    <source>
        <dbReference type="ARBA" id="ARBA00022692"/>
    </source>
</evidence>
<feature type="compositionally biased region" description="Basic and acidic residues" evidence="17">
    <location>
        <begin position="546"/>
        <end position="557"/>
    </location>
</feature>
<dbReference type="InterPro" id="IPR014241">
    <property type="entry name" value="Cyt_c_oxidase_su1_bac"/>
</dbReference>
<evidence type="ECO:0000256" key="7">
    <source>
        <dbReference type="ARBA" id="ARBA00022660"/>
    </source>
</evidence>
<feature type="transmembrane region" description="Helical" evidence="18">
    <location>
        <begin position="436"/>
        <end position="454"/>
    </location>
</feature>
<dbReference type="GO" id="GO:0046872">
    <property type="term" value="F:metal ion binding"/>
    <property type="evidence" value="ECO:0007669"/>
    <property type="project" value="UniProtKB-KW"/>
</dbReference>
<keyword evidence="9" id="KW-0479">Metal-binding</keyword>
<keyword evidence="6" id="KW-0349">Heme</keyword>
<keyword evidence="12 18" id="KW-1133">Transmembrane helix</keyword>
<feature type="transmembrane region" description="Helical" evidence="18">
    <location>
        <begin position="124"/>
        <end position="143"/>
    </location>
</feature>
<dbReference type="Pfam" id="PF00115">
    <property type="entry name" value="COX1"/>
    <property type="match status" value="1"/>
</dbReference>
<feature type="transmembrane region" description="Helical" evidence="18">
    <location>
        <begin position="82"/>
        <end position="103"/>
    </location>
</feature>
<dbReference type="PRINTS" id="PR01165">
    <property type="entry name" value="CYCOXIDASEI"/>
</dbReference>
<keyword evidence="15 18" id="KW-0472">Membrane</keyword>
<comment type="catalytic activity">
    <reaction evidence="16">
        <text>4 Fe(II)-[cytochrome c] + O2 + 8 H(+)(in) = 4 Fe(III)-[cytochrome c] + 2 H2O + 4 H(+)(out)</text>
        <dbReference type="Rhea" id="RHEA:11436"/>
        <dbReference type="Rhea" id="RHEA-COMP:10350"/>
        <dbReference type="Rhea" id="RHEA-COMP:14399"/>
        <dbReference type="ChEBI" id="CHEBI:15377"/>
        <dbReference type="ChEBI" id="CHEBI:15378"/>
        <dbReference type="ChEBI" id="CHEBI:15379"/>
        <dbReference type="ChEBI" id="CHEBI:29033"/>
        <dbReference type="ChEBI" id="CHEBI:29034"/>
        <dbReference type="EC" id="7.1.1.9"/>
    </reaction>
</comment>
<feature type="transmembrane region" description="Helical" evidence="18">
    <location>
        <begin position="295"/>
        <end position="316"/>
    </location>
</feature>
<feature type="region of interest" description="Disordered" evidence="17">
    <location>
        <begin position="546"/>
        <end position="569"/>
    </location>
</feature>
<evidence type="ECO:0000313" key="20">
    <source>
        <dbReference type="EMBL" id="CAB4931738.1"/>
    </source>
</evidence>
<keyword evidence="11" id="KW-0249">Electron transport</keyword>
<dbReference type="SUPFAM" id="SSF81442">
    <property type="entry name" value="Cytochrome c oxidase subunit I-like"/>
    <property type="match status" value="1"/>
</dbReference>
<dbReference type="PANTHER" id="PTHR10422:SF18">
    <property type="entry name" value="CYTOCHROME C OXIDASE SUBUNIT 1"/>
    <property type="match status" value="1"/>
</dbReference>
<dbReference type="PROSITE" id="PS00077">
    <property type="entry name" value="COX1_CUB"/>
    <property type="match status" value="1"/>
</dbReference>
<dbReference type="EMBL" id="CAFBMX010000005">
    <property type="protein sequence ID" value="CAB4931738.1"/>
    <property type="molecule type" value="Genomic_DNA"/>
</dbReference>
<organism evidence="20">
    <name type="scientific">freshwater metagenome</name>
    <dbReference type="NCBI Taxonomy" id="449393"/>
    <lineage>
        <taxon>unclassified sequences</taxon>
        <taxon>metagenomes</taxon>
        <taxon>ecological metagenomes</taxon>
    </lineage>
</organism>
<keyword evidence="14" id="KW-0186">Copper</keyword>
<keyword evidence="13" id="KW-0408">Iron</keyword>
<dbReference type="InterPro" id="IPR023615">
    <property type="entry name" value="Cyt_c_Oxase_su1_BS"/>
</dbReference>
<evidence type="ECO:0000256" key="6">
    <source>
        <dbReference type="ARBA" id="ARBA00022617"/>
    </source>
</evidence>
<dbReference type="GO" id="GO:0022904">
    <property type="term" value="P:respiratory electron transport chain"/>
    <property type="evidence" value="ECO:0007669"/>
    <property type="project" value="TreeGrafter"/>
</dbReference>
<keyword evidence="5" id="KW-1003">Cell membrane</keyword>
<feature type="transmembrane region" description="Helical" evidence="18">
    <location>
        <begin position="170"/>
        <end position="195"/>
    </location>
</feature>
<feature type="transmembrane region" description="Helical" evidence="18">
    <location>
        <begin position="396"/>
        <end position="420"/>
    </location>
</feature>
<evidence type="ECO:0000256" key="2">
    <source>
        <dbReference type="ARBA" id="ARBA00004673"/>
    </source>
</evidence>
<evidence type="ECO:0000256" key="10">
    <source>
        <dbReference type="ARBA" id="ARBA00022967"/>
    </source>
</evidence>
<dbReference type="EC" id="7.1.1.9" evidence="3"/>
<gene>
    <name evidence="20" type="ORF">UFOPK3674_01202</name>
</gene>
<feature type="transmembrane region" description="Helical" evidence="18">
    <location>
        <begin position="322"/>
        <end position="341"/>
    </location>
</feature>
<feature type="transmembrane region" description="Helical" evidence="18">
    <location>
        <begin position="474"/>
        <end position="498"/>
    </location>
</feature>
<dbReference type="FunFam" id="1.20.210.10:FF:000006">
    <property type="entry name" value="Cytochrome c oxidase subunit 1"/>
    <property type="match status" value="1"/>
</dbReference>
<dbReference type="GO" id="GO:0004129">
    <property type="term" value="F:cytochrome-c oxidase activity"/>
    <property type="evidence" value="ECO:0007669"/>
    <property type="project" value="UniProtKB-EC"/>
</dbReference>
<dbReference type="UniPathway" id="UPA00705"/>
<sequence>MATTPQIATSLTPVPEIAAHEVQRPQRGWISWLTTTDHKRIGIMYLVASWVFFMVGGVEALIMRLQLAQADNTLVTPQTYNALVTMHGTTMIFLFLIPMIAGFSNYIVPLMIGARDMAFPRLNALSFWLFLAGGAAFYGSLLWSPPECGWTCYAPLSEATYSPTAGVDSWIFLVHLTGISSFVGALNLFVTITNMRAPGMGWGRLPLFCWAILTQSILLLLALPVIAAAVTLLLTDRHFGTHFYDATNGGSPLLWQHLFWFFGHPEVYILVLPAFGVISEILPVFARKPIFGYKAIAAATLGIAFIGSLVWAHHMFTTPSPFILLVFFMLGSFLVAIPTGVKMFNWIFTLWRGSIHFDTPMYFAAGFLGTFLLGGVTGIFLAAFPVDWALHDTYFVVAHFHYTIVGGGVFGMLAALYYWFPKMSGRMLNERMGKTSFWLILVGFWVTFLVQHSAGLSGMPRRIYEYPDIGNLEIYNLISTIGAFILAAGIVLTGFNVFRSLRKGPAAGADPWKGNTLEWFTTSPPPANNFDAVPRVRSVEPMKDIRRQIEGQSRTDELVGAGAGHSSGD</sequence>
<reference evidence="20" key="1">
    <citation type="submission" date="2020-05" db="EMBL/GenBank/DDBJ databases">
        <authorList>
            <person name="Chiriac C."/>
            <person name="Salcher M."/>
            <person name="Ghai R."/>
            <person name="Kavagutti S V."/>
        </authorList>
    </citation>
    <scope>NUCLEOTIDE SEQUENCE</scope>
</reference>
<feature type="transmembrane region" description="Helical" evidence="18">
    <location>
        <begin position="207"/>
        <end position="234"/>
    </location>
</feature>
<feature type="transmembrane region" description="Helical" evidence="18">
    <location>
        <begin position="362"/>
        <end position="384"/>
    </location>
</feature>
<keyword evidence="7" id="KW-0679">Respiratory chain</keyword>
<comment type="subcellular location">
    <subcellularLocation>
        <location evidence="1">Cell membrane</location>
        <topology evidence="1">Multi-pass membrane protein</topology>
    </subcellularLocation>
</comment>
<dbReference type="AlphaFoldDB" id="A0A6J7IKJ1"/>
<dbReference type="GO" id="GO:0006119">
    <property type="term" value="P:oxidative phosphorylation"/>
    <property type="evidence" value="ECO:0007669"/>
    <property type="project" value="UniProtKB-UniPathway"/>
</dbReference>
<dbReference type="PROSITE" id="PS50855">
    <property type="entry name" value="COX1"/>
    <property type="match status" value="1"/>
</dbReference>
<evidence type="ECO:0000256" key="12">
    <source>
        <dbReference type="ARBA" id="ARBA00022989"/>
    </source>
</evidence>
<evidence type="ECO:0000259" key="19">
    <source>
        <dbReference type="PROSITE" id="PS50855"/>
    </source>
</evidence>
<dbReference type="GO" id="GO:0020037">
    <property type="term" value="F:heme binding"/>
    <property type="evidence" value="ECO:0007669"/>
    <property type="project" value="InterPro"/>
</dbReference>
<name>A0A6J7IKJ1_9ZZZZ</name>
<dbReference type="InterPro" id="IPR000883">
    <property type="entry name" value="Cyt_C_Oxase_1"/>
</dbReference>
<keyword evidence="10" id="KW-1278">Translocase</keyword>
<evidence type="ECO:0000256" key="14">
    <source>
        <dbReference type="ARBA" id="ARBA00023008"/>
    </source>
</evidence>
<comment type="pathway">
    <text evidence="2">Energy metabolism; oxidative phosphorylation.</text>
</comment>
<evidence type="ECO:0000256" key="13">
    <source>
        <dbReference type="ARBA" id="ARBA00023004"/>
    </source>
</evidence>
<keyword evidence="8 18" id="KW-0812">Transmembrane</keyword>
<protein>
    <recommendedName>
        <fullName evidence="3">cytochrome-c oxidase</fullName>
        <ecNumber evidence="3">7.1.1.9</ecNumber>
    </recommendedName>
</protein>
<evidence type="ECO:0000256" key="17">
    <source>
        <dbReference type="SAM" id="MobiDB-lite"/>
    </source>
</evidence>
<feature type="domain" description="Cytochrome oxidase subunit I profile" evidence="19">
    <location>
        <begin position="23"/>
        <end position="537"/>
    </location>
</feature>
<dbReference type="GO" id="GO:0015990">
    <property type="term" value="P:electron transport coupled proton transport"/>
    <property type="evidence" value="ECO:0007669"/>
    <property type="project" value="InterPro"/>
</dbReference>
<evidence type="ECO:0000256" key="9">
    <source>
        <dbReference type="ARBA" id="ARBA00022723"/>
    </source>
</evidence>
<dbReference type="GO" id="GO:0005886">
    <property type="term" value="C:plasma membrane"/>
    <property type="evidence" value="ECO:0007669"/>
    <property type="project" value="UniProtKB-SubCell"/>
</dbReference>
<keyword evidence="4" id="KW-0813">Transport</keyword>
<evidence type="ECO:0000256" key="11">
    <source>
        <dbReference type="ARBA" id="ARBA00022982"/>
    </source>
</evidence>
<evidence type="ECO:0000256" key="5">
    <source>
        <dbReference type="ARBA" id="ARBA00022475"/>
    </source>
</evidence>
<evidence type="ECO:0000256" key="3">
    <source>
        <dbReference type="ARBA" id="ARBA00012949"/>
    </source>
</evidence>
<evidence type="ECO:0000256" key="15">
    <source>
        <dbReference type="ARBA" id="ARBA00023136"/>
    </source>
</evidence>
<dbReference type="InterPro" id="IPR036927">
    <property type="entry name" value="Cyt_c_oxase-like_su1_sf"/>
</dbReference>
<evidence type="ECO:0000256" key="18">
    <source>
        <dbReference type="SAM" id="Phobius"/>
    </source>
</evidence>
<dbReference type="PANTHER" id="PTHR10422">
    <property type="entry name" value="CYTOCHROME C OXIDASE SUBUNIT 1"/>
    <property type="match status" value="1"/>
</dbReference>
<feature type="transmembrane region" description="Helical" evidence="18">
    <location>
        <begin position="43"/>
        <end position="62"/>
    </location>
</feature>
<dbReference type="NCBIfam" id="TIGR02891">
    <property type="entry name" value="CtaD_CoxA"/>
    <property type="match status" value="1"/>
</dbReference>
<evidence type="ECO:0000256" key="4">
    <source>
        <dbReference type="ARBA" id="ARBA00022448"/>
    </source>
</evidence>
<accession>A0A6J7IKJ1</accession>
<dbReference type="Gene3D" id="1.20.210.10">
    <property type="entry name" value="Cytochrome c oxidase-like, subunit I domain"/>
    <property type="match status" value="1"/>
</dbReference>
<proteinExistence type="predicted"/>
<evidence type="ECO:0000256" key="16">
    <source>
        <dbReference type="ARBA" id="ARBA00047816"/>
    </source>
</evidence>
<dbReference type="InterPro" id="IPR023616">
    <property type="entry name" value="Cyt_c_oxase-like_su1_dom"/>
</dbReference>